<organism evidence="2 3">
    <name type="scientific">Rugosimonospora acidiphila</name>
    <dbReference type="NCBI Taxonomy" id="556531"/>
    <lineage>
        <taxon>Bacteria</taxon>
        <taxon>Bacillati</taxon>
        <taxon>Actinomycetota</taxon>
        <taxon>Actinomycetes</taxon>
        <taxon>Micromonosporales</taxon>
        <taxon>Micromonosporaceae</taxon>
        <taxon>Rugosimonospora</taxon>
    </lineage>
</organism>
<evidence type="ECO:0000259" key="1">
    <source>
        <dbReference type="Pfam" id="PF01551"/>
    </source>
</evidence>
<dbReference type="InterPro" id="IPR050570">
    <property type="entry name" value="Cell_wall_metabolism_enzyme"/>
</dbReference>
<protein>
    <recommendedName>
        <fullName evidence="1">M23ase beta-sheet core domain-containing protein</fullName>
    </recommendedName>
</protein>
<keyword evidence="3" id="KW-1185">Reference proteome</keyword>
<sequence>MVALATASSMPDVKADPAALNATNISSSSVGINAASRQTNADRVNRSADRSGALASVDESIPNLWMLPIKNYTVAPSTSAKSGVDLTAAEGTSFYAAHDGTVKLARWCGGFGYCVEVDAGNGTTILYAHASQLMVREGQTVHAGDQLGLTGNTGYSFDPHLHFEIRQNGKMIDAISFLTAQGVDIPQHNEAIDG</sequence>
<dbReference type="Proteomes" id="UP001501570">
    <property type="component" value="Unassembled WGS sequence"/>
</dbReference>
<dbReference type="PANTHER" id="PTHR21666:SF270">
    <property type="entry name" value="MUREIN HYDROLASE ACTIVATOR ENVC"/>
    <property type="match status" value="1"/>
</dbReference>
<reference evidence="3" key="1">
    <citation type="journal article" date="2019" name="Int. J. Syst. Evol. Microbiol.">
        <title>The Global Catalogue of Microorganisms (GCM) 10K type strain sequencing project: providing services to taxonomists for standard genome sequencing and annotation.</title>
        <authorList>
            <consortium name="The Broad Institute Genomics Platform"/>
            <consortium name="The Broad Institute Genome Sequencing Center for Infectious Disease"/>
            <person name="Wu L."/>
            <person name="Ma J."/>
        </authorList>
    </citation>
    <scope>NUCLEOTIDE SEQUENCE [LARGE SCALE GENOMIC DNA]</scope>
    <source>
        <strain evidence="3">JCM 18304</strain>
    </source>
</reference>
<dbReference type="Gene3D" id="2.70.70.10">
    <property type="entry name" value="Glucose Permease (Domain IIA)"/>
    <property type="match status" value="1"/>
</dbReference>
<dbReference type="EMBL" id="BAABJQ010000001">
    <property type="protein sequence ID" value="GAA5178369.1"/>
    <property type="molecule type" value="Genomic_DNA"/>
</dbReference>
<name>A0ABP9RJV1_9ACTN</name>
<dbReference type="Pfam" id="PF01551">
    <property type="entry name" value="Peptidase_M23"/>
    <property type="match status" value="1"/>
</dbReference>
<gene>
    <name evidence="2" type="ORF">GCM10023322_05410</name>
</gene>
<proteinExistence type="predicted"/>
<dbReference type="CDD" id="cd12797">
    <property type="entry name" value="M23_peptidase"/>
    <property type="match status" value="1"/>
</dbReference>
<dbReference type="RefSeq" id="WP_345625652.1">
    <property type="nucleotide sequence ID" value="NZ_BAABJQ010000001.1"/>
</dbReference>
<evidence type="ECO:0000313" key="2">
    <source>
        <dbReference type="EMBL" id="GAA5178369.1"/>
    </source>
</evidence>
<comment type="caution">
    <text evidence="2">The sequence shown here is derived from an EMBL/GenBank/DDBJ whole genome shotgun (WGS) entry which is preliminary data.</text>
</comment>
<dbReference type="PANTHER" id="PTHR21666">
    <property type="entry name" value="PEPTIDASE-RELATED"/>
    <property type="match status" value="1"/>
</dbReference>
<accession>A0ABP9RJV1</accession>
<dbReference type="InterPro" id="IPR016047">
    <property type="entry name" value="M23ase_b-sheet_dom"/>
</dbReference>
<dbReference type="SUPFAM" id="SSF51261">
    <property type="entry name" value="Duplicated hybrid motif"/>
    <property type="match status" value="1"/>
</dbReference>
<dbReference type="InterPro" id="IPR011055">
    <property type="entry name" value="Dup_hybrid_motif"/>
</dbReference>
<evidence type="ECO:0000313" key="3">
    <source>
        <dbReference type="Proteomes" id="UP001501570"/>
    </source>
</evidence>
<feature type="domain" description="M23ase beta-sheet core" evidence="1">
    <location>
        <begin position="81"/>
        <end position="173"/>
    </location>
</feature>